<comment type="caution">
    <text evidence="2">The sequence shown here is derived from an EMBL/GenBank/DDBJ whole genome shotgun (WGS) entry which is preliminary data.</text>
</comment>
<feature type="domain" description="CobE/GbiG C-terminal" evidence="1">
    <location>
        <begin position="3"/>
        <end position="111"/>
    </location>
</feature>
<dbReference type="GO" id="GO:0008168">
    <property type="term" value="F:methyltransferase activity"/>
    <property type="evidence" value="ECO:0007669"/>
    <property type="project" value="UniProtKB-KW"/>
</dbReference>
<gene>
    <name evidence="2" type="ORF">C9E81_08755</name>
</gene>
<sequence length="117" mass="12090">MRVAGFGCRPGAPIEALRDALARTGMQELSALATIPVRETELTALARALDLPLHLSEVAGITTPTRSERIQAMHGTGSIAEAAALSACGPGARIIVTRVTSTCGRATAAIAERKETP</sequence>
<dbReference type="AlphaFoldDB" id="A0A3M0MC24"/>
<dbReference type="RefSeq" id="WP_122111952.1">
    <property type="nucleotide sequence ID" value="NZ_QOKZ01000003.1"/>
</dbReference>
<dbReference type="GO" id="GO:0032259">
    <property type="term" value="P:methylation"/>
    <property type="evidence" value="ECO:0007669"/>
    <property type="project" value="UniProtKB-KW"/>
</dbReference>
<dbReference type="Proteomes" id="UP000273516">
    <property type="component" value="Unassembled WGS sequence"/>
</dbReference>
<organism evidence="2 3">
    <name type="scientific">Paracoccus alkanivorans</name>
    <dbReference type="NCBI Taxonomy" id="2116655"/>
    <lineage>
        <taxon>Bacteria</taxon>
        <taxon>Pseudomonadati</taxon>
        <taxon>Pseudomonadota</taxon>
        <taxon>Alphaproteobacteria</taxon>
        <taxon>Rhodobacterales</taxon>
        <taxon>Paracoccaceae</taxon>
        <taxon>Paracoccus</taxon>
    </lineage>
</organism>
<keyword evidence="2" id="KW-0808">Transferase</keyword>
<reference evidence="2 3" key="1">
    <citation type="submission" date="2018-07" db="EMBL/GenBank/DDBJ databases">
        <authorList>
            <person name="Zhang Y."/>
            <person name="Wang L."/>
            <person name="Ma S."/>
        </authorList>
    </citation>
    <scope>NUCLEOTIDE SEQUENCE [LARGE SCALE GENOMIC DNA]</scope>
    <source>
        <strain evidence="2 3">4-2</strain>
    </source>
</reference>
<dbReference type="Gene3D" id="3.30.420.180">
    <property type="entry name" value="CobE/GbiG C-terminal domain"/>
    <property type="match status" value="1"/>
</dbReference>
<evidence type="ECO:0000313" key="2">
    <source>
        <dbReference type="EMBL" id="RMC35326.1"/>
    </source>
</evidence>
<accession>A0A3M0MC24</accession>
<dbReference type="EMBL" id="QOKZ01000003">
    <property type="protein sequence ID" value="RMC35326.1"/>
    <property type="molecule type" value="Genomic_DNA"/>
</dbReference>
<proteinExistence type="predicted"/>
<dbReference type="OrthoDB" id="7475241at2"/>
<dbReference type="SUPFAM" id="SSF159664">
    <property type="entry name" value="CobE/GbiG C-terminal domain-like"/>
    <property type="match status" value="1"/>
</dbReference>
<evidence type="ECO:0000259" key="1">
    <source>
        <dbReference type="Pfam" id="PF01890"/>
    </source>
</evidence>
<dbReference type="InterPro" id="IPR002750">
    <property type="entry name" value="CobE/GbiG_C"/>
</dbReference>
<keyword evidence="2" id="KW-0489">Methyltransferase</keyword>
<evidence type="ECO:0000313" key="3">
    <source>
        <dbReference type="Proteomes" id="UP000273516"/>
    </source>
</evidence>
<keyword evidence="3" id="KW-1185">Reference proteome</keyword>
<protein>
    <submittedName>
        <fullName evidence="2">Precorrin methylase</fullName>
    </submittedName>
</protein>
<name>A0A3M0MC24_9RHOB</name>
<dbReference type="InterPro" id="IPR036518">
    <property type="entry name" value="CobE/GbiG_C_sf"/>
</dbReference>
<dbReference type="GO" id="GO:0009236">
    <property type="term" value="P:cobalamin biosynthetic process"/>
    <property type="evidence" value="ECO:0007669"/>
    <property type="project" value="InterPro"/>
</dbReference>
<dbReference type="Pfam" id="PF01890">
    <property type="entry name" value="CbiG_C"/>
    <property type="match status" value="1"/>
</dbReference>